<dbReference type="RefSeq" id="WP_173269279.1">
    <property type="nucleotide sequence ID" value="NZ_JABMKV010000001.1"/>
</dbReference>
<dbReference type="Proteomes" id="UP000762110">
    <property type="component" value="Unassembled WGS sequence"/>
</dbReference>
<keyword evidence="3" id="KW-1185">Reference proteome</keyword>
<gene>
    <name evidence="2" type="ORF">HQN85_04665</name>
</gene>
<proteinExistence type="predicted"/>
<dbReference type="EMBL" id="JABMKV010000001">
    <property type="protein sequence ID" value="NQX31001.1"/>
    <property type="molecule type" value="Genomic_DNA"/>
</dbReference>
<accession>A0ABX2DDE4</accession>
<keyword evidence="1" id="KW-0732">Signal</keyword>
<name>A0ABX2DDE4_9SPHI</name>
<evidence type="ECO:0000313" key="2">
    <source>
        <dbReference type="EMBL" id="NQX31001.1"/>
    </source>
</evidence>
<organism evidence="2 3">
    <name type="scientific">Pedobacter boryungensis</name>
    <dbReference type="NCBI Taxonomy" id="869962"/>
    <lineage>
        <taxon>Bacteria</taxon>
        <taxon>Pseudomonadati</taxon>
        <taxon>Bacteroidota</taxon>
        <taxon>Sphingobacteriia</taxon>
        <taxon>Sphingobacteriales</taxon>
        <taxon>Sphingobacteriaceae</taxon>
        <taxon>Pedobacter</taxon>
    </lineage>
</organism>
<feature type="chain" id="PRO_5045775469" description="DUF3300 domain-containing protein" evidence="1">
    <location>
        <begin position="23"/>
        <end position="112"/>
    </location>
</feature>
<comment type="caution">
    <text evidence="2">The sequence shown here is derived from an EMBL/GenBank/DDBJ whole genome shotgun (WGS) entry which is preliminary data.</text>
</comment>
<protein>
    <recommendedName>
        <fullName evidence="4">DUF3300 domain-containing protein</fullName>
    </recommendedName>
</protein>
<reference evidence="2 3" key="1">
    <citation type="submission" date="2020-05" db="EMBL/GenBank/DDBJ databases">
        <title>Description of Pedobacter foliorum sp. nov.</title>
        <authorList>
            <person name="Qi S."/>
            <person name="Carlier A."/>
            <person name="Cnockaert M."/>
            <person name="Vandamme P."/>
        </authorList>
    </citation>
    <scope>NUCLEOTIDE SEQUENCE [LARGE SCALE GENOMIC DNA]</scope>
    <source>
        <strain evidence="2 3">LMG 31300</strain>
    </source>
</reference>
<evidence type="ECO:0008006" key="4">
    <source>
        <dbReference type="Google" id="ProtNLM"/>
    </source>
</evidence>
<evidence type="ECO:0000256" key="1">
    <source>
        <dbReference type="SAM" id="SignalP"/>
    </source>
</evidence>
<sequence length="112" mass="13156">MKKLIIVAVLGIAAATYQPAKAQVSISLNIGTPNYYGYNSYYTPPREVVYVERHHNYYPKRNVVVYRAQPQTRRTYYTNYRPANRYYSVKKVNYKHYNKPNGHSKGHGRGRH</sequence>
<evidence type="ECO:0000313" key="3">
    <source>
        <dbReference type="Proteomes" id="UP000762110"/>
    </source>
</evidence>
<feature type="signal peptide" evidence="1">
    <location>
        <begin position="1"/>
        <end position="22"/>
    </location>
</feature>